<evidence type="ECO:0000313" key="2">
    <source>
        <dbReference type="EMBL" id="EME48190.1"/>
    </source>
</evidence>
<dbReference type="AlphaFoldDB" id="N1Q0P3"/>
<dbReference type="Proteomes" id="UP000016933">
    <property type="component" value="Unassembled WGS sequence"/>
</dbReference>
<gene>
    <name evidence="2" type="ORF">DOTSEDRAFT_69965</name>
</gene>
<feature type="region of interest" description="Disordered" evidence="1">
    <location>
        <begin position="1"/>
        <end position="27"/>
    </location>
</feature>
<name>N1Q0P3_DOTSN</name>
<proteinExistence type="predicted"/>
<evidence type="ECO:0000256" key="1">
    <source>
        <dbReference type="SAM" id="MobiDB-lite"/>
    </source>
</evidence>
<protein>
    <submittedName>
        <fullName evidence="2">Uncharacterized protein</fullName>
    </submittedName>
</protein>
<sequence>MRSGKRSTKTLEPAKTKSRARSIGKRLDSPNVHAIIEECAREDRSPADDVDAVIRQVKAILVMAVEGQVEIVTRKAAVTRPFRFFDLPAELWSRIGKLVIQNTDTCEEDNLNLPNTIPGVSRNTSAVGARTFSSLPSRAPAESFVPSFCLCSTRPRSRCLRSHARRNAPSGWAGGCMP</sequence>
<dbReference type="HOGENOM" id="CLU_1510568_0_0_1"/>
<accession>N1Q0P3</accession>
<organism evidence="2 3">
    <name type="scientific">Dothistroma septosporum (strain NZE10 / CBS 128990)</name>
    <name type="common">Red band needle blight fungus</name>
    <name type="synonym">Mycosphaerella pini</name>
    <dbReference type="NCBI Taxonomy" id="675120"/>
    <lineage>
        <taxon>Eukaryota</taxon>
        <taxon>Fungi</taxon>
        <taxon>Dikarya</taxon>
        <taxon>Ascomycota</taxon>
        <taxon>Pezizomycotina</taxon>
        <taxon>Dothideomycetes</taxon>
        <taxon>Dothideomycetidae</taxon>
        <taxon>Mycosphaerellales</taxon>
        <taxon>Mycosphaerellaceae</taxon>
        <taxon>Dothistroma</taxon>
    </lineage>
</organism>
<reference evidence="3" key="1">
    <citation type="journal article" date="2012" name="PLoS Genet.">
        <title>The genomes of the fungal plant pathogens Cladosporium fulvum and Dothistroma septosporum reveal adaptation to different hosts and lifestyles but also signatures of common ancestry.</title>
        <authorList>
            <person name="de Wit P.J.G.M."/>
            <person name="van der Burgt A."/>
            <person name="Oekmen B."/>
            <person name="Stergiopoulos I."/>
            <person name="Abd-Elsalam K.A."/>
            <person name="Aerts A.L."/>
            <person name="Bahkali A.H."/>
            <person name="Beenen H.G."/>
            <person name="Chettri P."/>
            <person name="Cox M.P."/>
            <person name="Datema E."/>
            <person name="de Vries R.P."/>
            <person name="Dhillon B."/>
            <person name="Ganley A.R."/>
            <person name="Griffiths S.A."/>
            <person name="Guo Y."/>
            <person name="Hamelin R.C."/>
            <person name="Henrissat B."/>
            <person name="Kabir M.S."/>
            <person name="Jashni M.K."/>
            <person name="Kema G."/>
            <person name="Klaubauf S."/>
            <person name="Lapidus A."/>
            <person name="Levasseur A."/>
            <person name="Lindquist E."/>
            <person name="Mehrabi R."/>
            <person name="Ohm R.A."/>
            <person name="Owen T.J."/>
            <person name="Salamov A."/>
            <person name="Schwelm A."/>
            <person name="Schijlen E."/>
            <person name="Sun H."/>
            <person name="van den Burg H.A."/>
            <person name="van Ham R.C.H.J."/>
            <person name="Zhang S."/>
            <person name="Goodwin S.B."/>
            <person name="Grigoriev I.V."/>
            <person name="Collemare J."/>
            <person name="Bradshaw R.E."/>
        </authorList>
    </citation>
    <scope>NUCLEOTIDE SEQUENCE [LARGE SCALE GENOMIC DNA]</scope>
    <source>
        <strain evidence="3">NZE10 / CBS 128990</strain>
    </source>
</reference>
<reference evidence="2 3" key="2">
    <citation type="journal article" date="2012" name="PLoS Pathog.">
        <title>Diverse lifestyles and strategies of plant pathogenesis encoded in the genomes of eighteen Dothideomycetes fungi.</title>
        <authorList>
            <person name="Ohm R.A."/>
            <person name="Feau N."/>
            <person name="Henrissat B."/>
            <person name="Schoch C.L."/>
            <person name="Horwitz B.A."/>
            <person name="Barry K.W."/>
            <person name="Condon B.J."/>
            <person name="Copeland A.C."/>
            <person name="Dhillon B."/>
            <person name="Glaser F."/>
            <person name="Hesse C.N."/>
            <person name="Kosti I."/>
            <person name="LaButti K."/>
            <person name="Lindquist E.A."/>
            <person name="Lucas S."/>
            <person name="Salamov A.A."/>
            <person name="Bradshaw R.E."/>
            <person name="Ciuffetti L."/>
            <person name="Hamelin R.C."/>
            <person name="Kema G.H.J."/>
            <person name="Lawrence C."/>
            <person name="Scott J.A."/>
            <person name="Spatafora J.W."/>
            <person name="Turgeon B.G."/>
            <person name="de Wit P.J.G.M."/>
            <person name="Zhong S."/>
            <person name="Goodwin S.B."/>
            <person name="Grigoriev I.V."/>
        </authorList>
    </citation>
    <scope>NUCLEOTIDE SEQUENCE [LARGE SCALE GENOMIC DNA]</scope>
    <source>
        <strain evidence="3">NZE10 / CBS 128990</strain>
    </source>
</reference>
<dbReference type="EMBL" id="KB446536">
    <property type="protein sequence ID" value="EME48190.1"/>
    <property type="molecule type" value="Genomic_DNA"/>
</dbReference>
<keyword evidence="3" id="KW-1185">Reference proteome</keyword>
<evidence type="ECO:0000313" key="3">
    <source>
        <dbReference type="Proteomes" id="UP000016933"/>
    </source>
</evidence>